<dbReference type="Pfam" id="PF00345">
    <property type="entry name" value="PapD_N"/>
    <property type="match status" value="1"/>
</dbReference>
<dbReference type="PROSITE" id="PS00635">
    <property type="entry name" value="PILI_CHAPERONE"/>
    <property type="match status" value="1"/>
</dbReference>
<dbReference type="SUPFAM" id="SSF49354">
    <property type="entry name" value="PapD-like"/>
    <property type="match status" value="1"/>
</dbReference>
<dbReference type="OrthoDB" id="9131059at2"/>
<reference evidence="12 14" key="2">
    <citation type="submission" date="2018-04" db="EMBL/GenBank/DDBJ databases">
        <title>Genomes of the Obligate Erwinia dacicola and Facultative Enterobacter sp. OLF Endosymbionts of the Olive Fruit fly, Bactrocera oleae.</title>
        <authorList>
            <person name="Estes A.M."/>
            <person name="Hearn D.J."/>
            <person name="Agarwal S."/>
            <person name="Pierson E.A."/>
            <person name="Dunning-Hotopp J.C."/>
        </authorList>
    </citation>
    <scope>NUCLEOTIDE SEQUENCE [LARGE SCALE GENOMIC DNA]</scope>
    <source>
        <strain evidence="12 14">Oroville</strain>
    </source>
</reference>
<dbReference type="Proteomes" id="UP000244334">
    <property type="component" value="Unassembled WGS sequence"/>
</dbReference>
<dbReference type="InterPro" id="IPR050643">
    <property type="entry name" value="Periplasmic_pilus_chap"/>
</dbReference>
<evidence type="ECO:0000256" key="7">
    <source>
        <dbReference type="ARBA" id="ARBA00023319"/>
    </source>
</evidence>
<accession>A0A1E7Z093</accession>
<dbReference type="GO" id="GO:0030288">
    <property type="term" value="C:outer membrane-bounded periplasmic space"/>
    <property type="evidence" value="ECO:0007669"/>
    <property type="project" value="InterPro"/>
</dbReference>
<dbReference type="GO" id="GO:0071555">
    <property type="term" value="P:cell wall organization"/>
    <property type="evidence" value="ECO:0007669"/>
    <property type="project" value="InterPro"/>
</dbReference>
<dbReference type="InterPro" id="IPR016148">
    <property type="entry name" value="Pili_assmbl_chaperone_C"/>
</dbReference>
<dbReference type="Gene3D" id="2.60.40.10">
    <property type="entry name" value="Immunoglobulins"/>
    <property type="match status" value="2"/>
</dbReference>
<dbReference type="RefSeq" id="WP_070134974.1">
    <property type="nucleotide sequence ID" value="NZ_LJAM02000037.1"/>
</dbReference>
<keyword evidence="7" id="KW-0393">Immunoglobulin domain</keyword>
<evidence type="ECO:0000256" key="2">
    <source>
        <dbReference type="ARBA" id="ARBA00007399"/>
    </source>
</evidence>
<dbReference type="AlphaFoldDB" id="A0A1E7Z093"/>
<dbReference type="InterPro" id="IPR001829">
    <property type="entry name" value="Pili_assmbl_chaperone_bac"/>
</dbReference>
<dbReference type="PANTHER" id="PTHR30251:SF5">
    <property type="entry name" value="FIMBRIAL CHAPARONE PROTEIN"/>
    <property type="match status" value="1"/>
</dbReference>
<feature type="domain" description="Pili assembly chaperone C-terminal" evidence="10">
    <location>
        <begin position="171"/>
        <end position="232"/>
    </location>
</feature>
<evidence type="ECO:0000313" key="11">
    <source>
        <dbReference type="EMBL" id="OFC62134.1"/>
    </source>
</evidence>
<dbReference type="InterPro" id="IPR016147">
    <property type="entry name" value="Pili_assmbl_chaperone_N"/>
</dbReference>
<protein>
    <submittedName>
        <fullName evidence="12">Gram-negative pili assembly chaperone, C-terminal domain protein</fullName>
    </submittedName>
    <submittedName>
        <fullName evidence="11">Molecular chaperone</fullName>
    </submittedName>
</protein>
<dbReference type="InterPro" id="IPR008962">
    <property type="entry name" value="PapD-like_sf"/>
</dbReference>
<dbReference type="FunFam" id="2.60.40.10:FF:000458">
    <property type="entry name" value="Molecular chaperone FimC"/>
    <property type="match status" value="1"/>
</dbReference>
<comment type="similarity">
    <text evidence="2 8">Belongs to the periplasmic pilus chaperone family.</text>
</comment>
<dbReference type="EMBL" id="MAYS01000291">
    <property type="protein sequence ID" value="OFC62134.1"/>
    <property type="molecule type" value="Genomic_DNA"/>
</dbReference>
<evidence type="ECO:0000313" key="13">
    <source>
        <dbReference type="Proteomes" id="UP000243534"/>
    </source>
</evidence>
<keyword evidence="3" id="KW-1029">Fimbrium biogenesis</keyword>
<evidence type="ECO:0000256" key="1">
    <source>
        <dbReference type="ARBA" id="ARBA00004418"/>
    </source>
</evidence>
<evidence type="ECO:0000256" key="6">
    <source>
        <dbReference type="ARBA" id="ARBA00023186"/>
    </source>
</evidence>
<dbReference type="PANTHER" id="PTHR30251">
    <property type="entry name" value="PILUS ASSEMBLY CHAPERONE"/>
    <property type="match status" value="1"/>
</dbReference>
<evidence type="ECO:0000256" key="4">
    <source>
        <dbReference type="ARBA" id="ARBA00022729"/>
    </source>
</evidence>
<comment type="subcellular location">
    <subcellularLocation>
        <location evidence="1 8">Periplasm</location>
    </subcellularLocation>
</comment>
<dbReference type="InterPro" id="IPR013783">
    <property type="entry name" value="Ig-like_fold"/>
</dbReference>
<keyword evidence="4" id="KW-0732">Signal</keyword>
<feature type="domain" description="Pili assembly chaperone N-terminal" evidence="9">
    <location>
        <begin position="28"/>
        <end position="145"/>
    </location>
</feature>
<dbReference type="PRINTS" id="PR00969">
    <property type="entry name" value="CHAPERONPILI"/>
</dbReference>
<gene>
    <name evidence="12" type="ORF">ACZ87_00758</name>
    <name evidence="11" type="ORF">BBW68_10640</name>
</gene>
<evidence type="ECO:0000256" key="3">
    <source>
        <dbReference type="ARBA" id="ARBA00022558"/>
    </source>
</evidence>
<evidence type="ECO:0000256" key="5">
    <source>
        <dbReference type="ARBA" id="ARBA00022764"/>
    </source>
</evidence>
<dbReference type="SUPFAM" id="SSF49584">
    <property type="entry name" value="Periplasmic chaperone C-domain"/>
    <property type="match status" value="1"/>
</dbReference>
<reference evidence="11 13" key="1">
    <citation type="submission" date="2016-07" db="EMBL/GenBank/DDBJ databases">
        <authorList>
            <person name="Yuval B."/>
        </authorList>
    </citation>
    <scope>NUCLEOTIDE SEQUENCE [LARGE SCALE GENOMIC DNA]</scope>
    <source>
        <strain evidence="11 13">IL</strain>
    </source>
</reference>
<dbReference type="InterPro" id="IPR018046">
    <property type="entry name" value="Pili_assmbl_chaperone_CS"/>
</dbReference>
<comment type="caution">
    <text evidence="11">The sequence shown here is derived from an EMBL/GenBank/DDBJ whole genome shotgun (WGS) entry which is preliminary data.</text>
</comment>
<keyword evidence="6 8" id="KW-0143">Chaperone</keyword>
<dbReference type="InterPro" id="IPR036316">
    <property type="entry name" value="Pili_assmbl_chap_C_dom_sf"/>
</dbReference>
<proteinExistence type="inferred from homology"/>
<evidence type="ECO:0000313" key="14">
    <source>
        <dbReference type="Proteomes" id="UP000244334"/>
    </source>
</evidence>
<dbReference type="Pfam" id="PF02753">
    <property type="entry name" value="PapD_C"/>
    <property type="match status" value="1"/>
</dbReference>
<evidence type="ECO:0000259" key="10">
    <source>
        <dbReference type="Pfam" id="PF02753"/>
    </source>
</evidence>
<dbReference type="EMBL" id="LJAM02000037">
    <property type="protein sequence ID" value="RAP72415.1"/>
    <property type="molecule type" value="Genomic_DNA"/>
</dbReference>
<dbReference type="Proteomes" id="UP000243534">
    <property type="component" value="Unassembled WGS sequence"/>
</dbReference>
<name>A0A1E7Z093_9GAMM</name>
<keyword evidence="5" id="KW-0574">Periplasm</keyword>
<keyword evidence="14" id="KW-1185">Reference proteome</keyword>
<sequence>MKLLIKPAVLKAIVVTTLFISSFSWGAIALDRTRIIMDAENPSVSLTITNESRRLPYLAQGWLENEHGEKITTLLTILPPVQRIEPGEKSQVKIQSLPGANLLAQNKETLFYFNLREIPPRADKPNTLQVALQTKIKLFYRPASLQLSPGAYANPVQLQVRLTRVGDDYRIENPTGYYITFVGTSRREGEESVRGFAPLMVRPQQNAMLGGSAAALGDNPVLQYVNDFGGRVALHFRCQAGSCQAVAKS</sequence>
<evidence type="ECO:0000256" key="8">
    <source>
        <dbReference type="RuleBase" id="RU003918"/>
    </source>
</evidence>
<evidence type="ECO:0000259" key="9">
    <source>
        <dbReference type="Pfam" id="PF00345"/>
    </source>
</evidence>
<organism evidence="11 13">
    <name type="scientific">Candidatus Erwinia dacicola</name>
    <dbReference type="NCBI Taxonomy" id="252393"/>
    <lineage>
        <taxon>Bacteria</taxon>
        <taxon>Pseudomonadati</taxon>
        <taxon>Pseudomonadota</taxon>
        <taxon>Gammaproteobacteria</taxon>
        <taxon>Enterobacterales</taxon>
        <taxon>Erwiniaceae</taxon>
        <taxon>Erwinia</taxon>
    </lineage>
</organism>
<evidence type="ECO:0000313" key="12">
    <source>
        <dbReference type="EMBL" id="RAP72415.1"/>
    </source>
</evidence>